<dbReference type="Gene3D" id="3.90.550.10">
    <property type="entry name" value="Spore Coat Polysaccharide Biosynthesis Protein SpsA, Chain A"/>
    <property type="match status" value="1"/>
</dbReference>
<keyword evidence="5" id="KW-0548">Nucleotidyltransferase</keyword>
<evidence type="ECO:0000256" key="5">
    <source>
        <dbReference type="ARBA" id="ARBA00022695"/>
    </source>
</evidence>
<dbReference type="Pfam" id="PF01704">
    <property type="entry name" value="UDPGP"/>
    <property type="match status" value="1"/>
</dbReference>
<accession>A0ABD3TYE2</accession>
<comment type="caution">
    <text evidence="7">The sequence shown here is derived from an EMBL/GenBank/DDBJ whole genome shotgun (WGS) entry which is preliminary data.</text>
</comment>
<keyword evidence="4" id="KW-0808">Transferase</keyword>
<dbReference type="FunFam" id="3.90.550.10:FF:000043">
    <property type="entry name" value="UDP-N-acetylhexosamine pyrophosphorylase isoform X2"/>
    <property type="match status" value="1"/>
</dbReference>
<organism evidence="7 8">
    <name type="scientific">Sinanodonta woodiana</name>
    <name type="common">Chinese pond mussel</name>
    <name type="synonym">Anodonta woodiana</name>
    <dbReference type="NCBI Taxonomy" id="1069815"/>
    <lineage>
        <taxon>Eukaryota</taxon>
        <taxon>Metazoa</taxon>
        <taxon>Spiralia</taxon>
        <taxon>Lophotrochozoa</taxon>
        <taxon>Mollusca</taxon>
        <taxon>Bivalvia</taxon>
        <taxon>Autobranchia</taxon>
        <taxon>Heteroconchia</taxon>
        <taxon>Palaeoheterodonta</taxon>
        <taxon>Unionida</taxon>
        <taxon>Unionoidea</taxon>
        <taxon>Unionidae</taxon>
        <taxon>Unioninae</taxon>
        <taxon>Sinanodonta</taxon>
    </lineage>
</organism>
<evidence type="ECO:0000313" key="7">
    <source>
        <dbReference type="EMBL" id="KAL3842151.1"/>
    </source>
</evidence>
<dbReference type="InterPro" id="IPR029044">
    <property type="entry name" value="Nucleotide-diphossugar_trans"/>
</dbReference>
<dbReference type="Proteomes" id="UP001634394">
    <property type="component" value="Unassembled WGS sequence"/>
</dbReference>
<sequence>MDIELLRSELVQHNQEHLLQFWDHLSEQQKNSLYHELKSQNYEEINQYFKTAMATLENASEKLDDLLEPLPSDVCGGVARCDKQTVENYRKSGLEAIGNNNVGLLLLAGGQGTRLGVDYPKGMYDVNLPSGKTLYQIQAERILRLQHLGQLQNGKPCVVPWYVMTSEHTKDKTLHFFEKNDYFGLKKENIVVFEQGLLPCIDFDGKIILEKPHKLALAPDGNGGLYRALRKNKILDDMEKRGIKYIHVYCVDNILVRVADPVFIGFCINKGASCGAKVVEKTIPTEAVGVVCKVDGRFQVVEYSEITLKTAEKRNKDGRLSFNAGNICNHFFTLEFLQHVSDPKQEKELQHHVAKKKIPYADNVGNLINPNKPNGIKMEKFVFDVFHFATNFAVWEVLREDEFSPLKNADGADKDTPTTCRSSLCNLHHRLILGAGGKFVHKDGSPIPDIPSTNGSGDCNCQHSGDEHEDIICEISPLASYSGEGLEEHVQGRSLIPPVLINCDDQGRVVVMQEAALNGEL</sequence>
<keyword evidence="8" id="KW-1185">Reference proteome</keyword>
<dbReference type="Gene3D" id="2.10.10.100">
    <property type="match status" value="1"/>
</dbReference>
<dbReference type="EMBL" id="JBJQND010000017">
    <property type="protein sequence ID" value="KAL3842151.1"/>
    <property type="molecule type" value="Genomic_DNA"/>
</dbReference>
<comment type="similarity">
    <text evidence="2">Belongs to the UDPGP type 1 family.</text>
</comment>
<dbReference type="EC" id="2.7.7.23" evidence="3"/>
<dbReference type="GO" id="GO:0003977">
    <property type="term" value="F:UDP-N-acetylglucosamine diphosphorylase activity"/>
    <property type="evidence" value="ECO:0007669"/>
    <property type="project" value="UniProtKB-EC"/>
</dbReference>
<evidence type="ECO:0000256" key="1">
    <source>
        <dbReference type="ARBA" id="ARBA00005208"/>
    </source>
</evidence>
<dbReference type="InterPro" id="IPR002618">
    <property type="entry name" value="UDPGP_fam"/>
</dbReference>
<dbReference type="AlphaFoldDB" id="A0ABD3TYE2"/>
<evidence type="ECO:0000256" key="2">
    <source>
        <dbReference type="ARBA" id="ARBA00010401"/>
    </source>
</evidence>
<evidence type="ECO:0000256" key="6">
    <source>
        <dbReference type="ARBA" id="ARBA00048493"/>
    </source>
</evidence>
<evidence type="ECO:0000256" key="3">
    <source>
        <dbReference type="ARBA" id="ARBA00012457"/>
    </source>
</evidence>
<proteinExistence type="inferred from homology"/>
<name>A0ABD3TYE2_SINWO</name>
<evidence type="ECO:0000313" key="8">
    <source>
        <dbReference type="Proteomes" id="UP001634394"/>
    </source>
</evidence>
<dbReference type="PANTHER" id="PTHR11952:SF2">
    <property type="entry name" value="LD24639P"/>
    <property type="match status" value="1"/>
</dbReference>
<reference evidence="7 8" key="1">
    <citation type="submission" date="2024-11" db="EMBL/GenBank/DDBJ databases">
        <title>Chromosome-level genome assembly of the freshwater bivalve Anodonta woodiana.</title>
        <authorList>
            <person name="Chen X."/>
        </authorList>
    </citation>
    <scope>NUCLEOTIDE SEQUENCE [LARGE SCALE GENOMIC DNA]</scope>
    <source>
        <strain evidence="7">MN2024</strain>
        <tissue evidence="7">Gills</tissue>
    </source>
</reference>
<evidence type="ECO:0000256" key="4">
    <source>
        <dbReference type="ARBA" id="ARBA00022679"/>
    </source>
</evidence>
<dbReference type="CDD" id="cd04193">
    <property type="entry name" value="UDPGlcNAc_PPase"/>
    <property type="match status" value="1"/>
</dbReference>
<dbReference type="SUPFAM" id="SSF53448">
    <property type="entry name" value="Nucleotide-diphospho-sugar transferases"/>
    <property type="match status" value="1"/>
</dbReference>
<comment type="pathway">
    <text evidence="1">Nucleotide-sugar biosynthesis; UDP-N-acetyl-alpha-D-glucosamine biosynthesis; UDP-N-acetyl-alpha-D-glucosamine from N-acetyl-alpha-D-glucosamine 1-phosphate: step 1/1.</text>
</comment>
<comment type="catalytic activity">
    <reaction evidence="6">
        <text>N-acetyl-alpha-D-glucosamine 1-phosphate + UTP + H(+) = UDP-N-acetyl-alpha-D-glucosamine + diphosphate</text>
        <dbReference type="Rhea" id="RHEA:13509"/>
        <dbReference type="ChEBI" id="CHEBI:15378"/>
        <dbReference type="ChEBI" id="CHEBI:33019"/>
        <dbReference type="ChEBI" id="CHEBI:46398"/>
        <dbReference type="ChEBI" id="CHEBI:57705"/>
        <dbReference type="ChEBI" id="CHEBI:57776"/>
        <dbReference type="EC" id="2.7.7.23"/>
    </reaction>
</comment>
<protein>
    <recommendedName>
        <fullName evidence="3">UDP-N-acetylglucosamine diphosphorylase</fullName>
        <ecNumber evidence="3">2.7.7.23</ecNumber>
    </recommendedName>
</protein>
<dbReference type="PANTHER" id="PTHR11952">
    <property type="entry name" value="UDP- GLUCOSE PYROPHOSPHORYLASE"/>
    <property type="match status" value="1"/>
</dbReference>
<dbReference type="InterPro" id="IPR039741">
    <property type="entry name" value="UDP-sugar_pyrophosphorylase"/>
</dbReference>
<gene>
    <name evidence="7" type="ORF">ACJMK2_020196</name>
</gene>